<proteinExistence type="predicted"/>
<feature type="domain" description="AAA+ ATPase" evidence="1">
    <location>
        <begin position="160"/>
        <end position="304"/>
    </location>
</feature>
<dbReference type="InterPro" id="IPR027417">
    <property type="entry name" value="P-loop_NTPase"/>
</dbReference>
<dbReference type="InterPro" id="IPR003593">
    <property type="entry name" value="AAA+_ATPase"/>
</dbReference>
<evidence type="ECO:0000313" key="3">
    <source>
        <dbReference type="Proteomes" id="UP001576780"/>
    </source>
</evidence>
<dbReference type="SMART" id="SM00382">
    <property type="entry name" value="AAA"/>
    <property type="match status" value="1"/>
</dbReference>
<comment type="caution">
    <text evidence="2">The sequence shown here is derived from an EMBL/GenBank/DDBJ whole genome shotgun (WGS) entry which is preliminary data.</text>
</comment>
<dbReference type="SUPFAM" id="SSF52540">
    <property type="entry name" value="P-loop containing nucleoside triphosphate hydrolases"/>
    <property type="match status" value="1"/>
</dbReference>
<dbReference type="Pfam" id="PF26355">
    <property type="entry name" value="HTH_VMAP-M9"/>
    <property type="match status" value="1"/>
</dbReference>
<dbReference type="Gene3D" id="3.40.50.300">
    <property type="entry name" value="P-loop containing nucleotide triphosphate hydrolases"/>
    <property type="match status" value="1"/>
</dbReference>
<dbReference type="InterPro" id="IPR058651">
    <property type="entry name" value="HTH_VMAP-M9"/>
</dbReference>
<dbReference type="EMBL" id="JBHFNT010000017">
    <property type="protein sequence ID" value="MFB2833138.1"/>
    <property type="molecule type" value="Genomic_DNA"/>
</dbReference>
<sequence length="458" mass="52831">MTITEVLQFADRLVFTQTGKHLDDIQETVIKGVWQGKTYSVMADECNHSESRVRDVGYKLWQILSEQLGEDVNKSNFCATIERLKNSYSPNASQVVCIGNNNSFNVCPLKRKNDSSSNKGDEIDLTKKSQYDLTLAPKITHFYDRTPQLQTLSHWITTQNPRLISVLGLSGIGKTTLVKQFIDSNLQQFDLIIWKSIKLSPSLDNIITDIFTLINYEPIQTENKLTQLFNLFRQQRCLIILDDVQELFTSGQFAGQYKTETKNYKTFLSKITELEHQSTVILISQEQCQEMTCLDEELYPVKCLELPGLVDTEILKALGLKDEESWSKLIELYEGNPAYLKDIANLIKNIFFGKADEFVRQETLHLTEDMKFRLSELWERLTPVEQQILLELSKFNQPTSREELRQSLSLSSTDFINGLQSLNKRYLLKPIEGEKTAFNLSPVFREYMRYLSPKLIVV</sequence>
<keyword evidence="3" id="KW-1185">Reference proteome</keyword>
<dbReference type="PRINTS" id="PR00364">
    <property type="entry name" value="DISEASERSIST"/>
</dbReference>
<reference evidence="2 3" key="1">
    <citation type="submission" date="2024-09" db="EMBL/GenBank/DDBJ databases">
        <title>Floridaenema gen nov. (Aerosakkonemataceae, Aerosakkonematales ord. nov., Cyanobacteria) from benthic tropical and subtropical fresh waters, with the description of four new species.</title>
        <authorList>
            <person name="Moretto J.A."/>
            <person name="Berthold D.E."/>
            <person name="Lefler F.W."/>
            <person name="Huang I.-S."/>
            <person name="Laughinghouse H. IV."/>
        </authorList>
    </citation>
    <scope>NUCLEOTIDE SEQUENCE [LARGE SCALE GENOMIC DNA]</scope>
    <source>
        <strain evidence="2 3">BLCC-F167</strain>
    </source>
</reference>
<dbReference type="Proteomes" id="UP001576780">
    <property type="component" value="Unassembled WGS sequence"/>
</dbReference>
<accession>A0ABV4WDI1</accession>
<protein>
    <submittedName>
        <fullName evidence="2">NB-ARC domain-containing protein</fullName>
    </submittedName>
</protein>
<evidence type="ECO:0000313" key="2">
    <source>
        <dbReference type="EMBL" id="MFB2833138.1"/>
    </source>
</evidence>
<organism evidence="2 3">
    <name type="scientific">Floridaenema evergladense BLCC-F167</name>
    <dbReference type="NCBI Taxonomy" id="3153639"/>
    <lineage>
        <taxon>Bacteria</taxon>
        <taxon>Bacillati</taxon>
        <taxon>Cyanobacteriota</taxon>
        <taxon>Cyanophyceae</taxon>
        <taxon>Oscillatoriophycideae</taxon>
        <taxon>Aerosakkonematales</taxon>
        <taxon>Aerosakkonemataceae</taxon>
        <taxon>Floridanema</taxon>
        <taxon>Floridanema evergladense</taxon>
    </lineage>
</organism>
<evidence type="ECO:0000259" key="1">
    <source>
        <dbReference type="SMART" id="SM00382"/>
    </source>
</evidence>
<gene>
    <name evidence="2" type="ORF">ACE1CA_01245</name>
</gene>
<dbReference type="InterPro" id="IPR002182">
    <property type="entry name" value="NB-ARC"/>
</dbReference>
<dbReference type="Pfam" id="PF00931">
    <property type="entry name" value="NB-ARC"/>
    <property type="match status" value="1"/>
</dbReference>
<name>A0ABV4WDI1_9CYAN</name>